<feature type="domain" description="BioF2-like acetyltransferase" evidence="1">
    <location>
        <begin position="188"/>
        <end position="331"/>
    </location>
</feature>
<evidence type="ECO:0000313" key="3">
    <source>
        <dbReference type="Proteomes" id="UP000533476"/>
    </source>
</evidence>
<evidence type="ECO:0000313" key="2">
    <source>
        <dbReference type="EMBL" id="NMP24807.1"/>
    </source>
</evidence>
<dbReference type="Pfam" id="PF13480">
    <property type="entry name" value="Acetyltransf_6"/>
    <property type="match status" value="1"/>
</dbReference>
<proteinExistence type="predicted"/>
<accession>A0A7Y0L7M5</accession>
<dbReference type="EMBL" id="JABBVZ010000154">
    <property type="protein sequence ID" value="NMP24807.1"/>
    <property type="molecule type" value="Genomic_DNA"/>
</dbReference>
<protein>
    <submittedName>
        <fullName evidence="2">GNAT family N-acetyltransferase</fullName>
    </submittedName>
</protein>
<gene>
    <name evidence="2" type="ORF">HIJ39_21090</name>
</gene>
<sequence>MLDWLSRGDAGVNEPFRCEVVYGTGNFMKLKADWDRLLERSRSIARPFLTHDWTRNWLEFFGPKCEPVIILVYLGERIVGLAPLCHRPNPYIGPLWTTLSFLGDPGADYHDFIIDETVDYTRMYEYILGIVRNMAKRYSVARLYNVHSEVASLFAKGLPNGVTVHPTRCLYVDTRQSWDSYHNDILTKKMRYALKRASKVGPIRYSVASNESEINPFMQALFDMHKRRWGATKTPSAFRSARYQTVLLNLAHEFMRESRIHLSYLSIGGEIAACTYSVRDPERNRLYGYLNAWNPGLARLSPGILMIYFLIRNEYDRYEVIDFMNGENEYKNHWANKETQSYTFRLYKTPMHKAIYTRLRTMVDKKAGNVRSLGG</sequence>
<reference evidence="2 3" key="1">
    <citation type="submission" date="2020-04" db="EMBL/GenBank/DDBJ databases">
        <authorList>
            <person name="Zhang R."/>
            <person name="Schippers A."/>
        </authorList>
    </citation>
    <scope>NUCLEOTIDE SEQUENCE [LARGE SCALE GENOMIC DNA]</scope>
    <source>
        <strain evidence="2 3">DSM 109850</strain>
    </source>
</reference>
<dbReference type="InterPro" id="IPR038740">
    <property type="entry name" value="BioF2-like_GNAT_dom"/>
</dbReference>
<evidence type="ECO:0000259" key="1">
    <source>
        <dbReference type="Pfam" id="PF13480"/>
    </source>
</evidence>
<keyword evidence="2" id="KW-0808">Transferase</keyword>
<dbReference type="RefSeq" id="WP_169103013.1">
    <property type="nucleotide sequence ID" value="NZ_JABBVZ010000154.1"/>
</dbReference>
<organism evidence="2 3">
    <name type="scientific">Sulfobacillus harzensis</name>
    <dbReference type="NCBI Taxonomy" id="2729629"/>
    <lineage>
        <taxon>Bacteria</taxon>
        <taxon>Bacillati</taxon>
        <taxon>Bacillota</taxon>
        <taxon>Clostridia</taxon>
        <taxon>Eubacteriales</taxon>
        <taxon>Clostridiales Family XVII. Incertae Sedis</taxon>
        <taxon>Sulfobacillus</taxon>
    </lineage>
</organism>
<keyword evidence="3" id="KW-1185">Reference proteome</keyword>
<dbReference type="GO" id="GO:0016740">
    <property type="term" value="F:transferase activity"/>
    <property type="evidence" value="ECO:0007669"/>
    <property type="project" value="UniProtKB-KW"/>
</dbReference>
<dbReference type="SUPFAM" id="SSF55729">
    <property type="entry name" value="Acyl-CoA N-acyltransferases (Nat)"/>
    <property type="match status" value="1"/>
</dbReference>
<comment type="caution">
    <text evidence="2">The sequence shown here is derived from an EMBL/GenBank/DDBJ whole genome shotgun (WGS) entry which is preliminary data.</text>
</comment>
<dbReference type="Proteomes" id="UP000533476">
    <property type="component" value="Unassembled WGS sequence"/>
</dbReference>
<dbReference type="InterPro" id="IPR016181">
    <property type="entry name" value="Acyl_CoA_acyltransferase"/>
</dbReference>
<dbReference type="AlphaFoldDB" id="A0A7Y0L7M5"/>
<name>A0A7Y0L7M5_9FIRM</name>